<organism evidence="5 6">
    <name type="scientific">Rubellimicrobium mesophilum DSM 19309</name>
    <dbReference type="NCBI Taxonomy" id="442562"/>
    <lineage>
        <taxon>Bacteria</taxon>
        <taxon>Pseudomonadati</taxon>
        <taxon>Pseudomonadota</taxon>
        <taxon>Alphaproteobacteria</taxon>
        <taxon>Rhodobacterales</taxon>
        <taxon>Roseobacteraceae</taxon>
        <taxon>Rubellimicrobium</taxon>
    </lineage>
</organism>
<dbReference type="GO" id="GO:0008714">
    <property type="term" value="F:AMP nucleosidase activity"/>
    <property type="evidence" value="ECO:0007669"/>
    <property type="project" value="UniProtKB-EC"/>
</dbReference>
<dbReference type="InterPro" id="IPR005269">
    <property type="entry name" value="LOG"/>
</dbReference>
<feature type="compositionally biased region" description="Low complexity" evidence="4">
    <location>
        <begin position="313"/>
        <end position="327"/>
    </location>
</feature>
<dbReference type="EMBL" id="AOSK01000111">
    <property type="protein sequence ID" value="EYD74608.1"/>
    <property type="molecule type" value="Genomic_DNA"/>
</dbReference>
<evidence type="ECO:0000313" key="6">
    <source>
        <dbReference type="Proteomes" id="UP000019666"/>
    </source>
</evidence>
<dbReference type="SUPFAM" id="SSF102405">
    <property type="entry name" value="MCP/YpsA-like"/>
    <property type="match status" value="1"/>
</dbReference>
<proteinExistence type="predicted"/>
<dbReference type="Proteomes" id="UP000019666">
    <property type="component" value="Unassembled WGS sequence"/>
</dbReference>
<dbReference type="InterPro" id="IPR031100">
    <property type="entry name" value="LOG_fam"/>
</dbReference>
<dbReference type="GO" id="GO:0005829">
    <property type="term" value="C:cytosol"/>
    <property type="evidence" value="ECO:0007669"/>
    <property type="project" value="TreeGrafter"/>
</dbReference>
<evidence type="ECO:0000256" key="3">
    <source>
        <dbReference type="ARBA" id="ARBA00031983"/>
    </source>
</evidence>
<comment type="caution">
    <text evidence="5">The sequence shown here is derived from an EMBL/GenBank/DDBJ whole genome shotgun (WGS) entry which is preliminary data.</text>
</comment>
<accession>A0A017HKE2</accession>
<feature type="region of interest" description="Disordered" evidence="4">
    <location>
        <begin position="296"/>
        <end position="327"/>
    </location>
</feature>
<protein>
    <recommendedName>
        <fullName evidence="3">AMP nucleosidase</fullName>
        <ecNumber evidence="2">3.2.2.4</ecNumber>
    </recommendedName>
    <alternativeName>
        <fullName evidence="3">AMP nucleosidase</fullName>
    </alternativeName>
</protein>
<dbReference type="EC" id="3.2.2.4" evidence="2"/>
<dbReference type="PANTHER" id="PTHR43393">
    <property type="entry name" value="CYTOKININ RIBOSIDE 5'-MONOPHOSPHATE PHOSPHORIBOHYDROLASE"/>
    <property type="match status" value="1"/>
</dbReference>
<feature type="compositionally biased region" description="Polar residues" evidence="4">
    <location>
        <begin position="44"/>
        <end position="53"/>
    </location>
</feature>
<dbReference type="Pfam" id="PF03641">
    <property type="entry name" value="Lysine_decarbox"/>
    <property type="match status" value="1"/>
</dbReference>
<feature type="compositionally biased region" description="Low complexity" evidence="4">
    <location>
        <begin position="9"/>
        <end position="20"/>
    </location>
</feature>
<feature type="region of interest" description="Disordered" evidence="4">
    <location>
        <begin position="1"/>
        <end position="53"/>
    </location>
</feature>
<dbReference type="AlphaFoldDB" id="A0A017HKE2"/>
<evidence type="ECO:0000313" key="5">
    <source>
        <dbReference type="EMBL" id="EYD74608.1"/>
    </source>
</evidence>
<gene>
    <name evidence="5" type="ORF">Rumeso_03904</name>
</gene>
<dbReference type="InterPro" id="IPR052341">
    <property type="entry name" value="LOG_family_nucleotidases"/>
</dbReference>
<dbReference type="NCBIfam" id="TIGR00730">
    <property type="entry name" value="Rossman fold protein, TIGR00730 family"/>
    <property type="match status" value="1"/>
</dbReference>
<evidence type="ECO:0000256" key="1">
    <source>
        <dbReference type="ARBA" id="ARBA00000274"/>
    </source>
</evidence>
<evidence type="ECO:0000256" key="4">
    <source>
        <dbReference type="SAM" id="MobiDB-lite"/>
    </source>
</evidence>
<dbReference type="STRING" id="442562.Rumeso_03904"/>
<dbReference type="PANTHER" id="PTHR43393:SF3">
    <property type="entry name" value="LYSINE DECARBOXYLASE-LIKE PROTEIN"/>
    <property type="match status" value="1"/>
</dbReference>
<dbReference type="HOGENOM" id="CLU_058336_0_0_5"/>
<comment type="catalytic activity">
    <reaction evidence="1">
        <text>AMP + H2O = D-ribose 5-phosphate + adenine</text>
        <dbReference type="Rhea" id="RHEA:20129"/>
        <dbReference type="ChEBI" id="CHEBI:15377"/>
        <dbReference type="ChEBI" id="CHEBI:16708"/>
        <dbReference type="ChEBI" id="CHEBI:78346"/>
        <dbReference type="ChEBI" id="CHEBI:456215"/>
        <dbReference type="EC" id="3.2.2.4"/>
    </reaction>
</comment>
<dbReference type="GO" id="GO:0009691">
    <property type="term" value="P:cytokinin biosynthetic process"/>
    <property type="evidence" value="ECO:0007669"/>
    <property type="project" value="InterPro"/>
</dbReference>
<evidence type="ECO:0000256" key="2">
    <source>
        <dbReference type="ARBA" id="ARBA00011985"/>
    </source>
</evidence>
<dbReference type="PATRIC" id="fig|442562.3.peg.3851"/>
<feature type="compositionally biased region" description="Basic and acidic residues" evidence="4">
    <location>
        <begin position="296"/>
        <end position="306"/>
    </location>
</feature>
<dbReference type="Gene3D" id="3.40.50.450">
    <property type="match status" value="1"/>
</dbReference>
<keyword evidence="6" id="KW-1185">Reference proteome</keyword>
<name>A0A017HKE2_9RHOB</name>
<sequence length="327" mass="35673">MTESPLTSAAQDADALGAAQPTREVTEPAPRTHPMRDSVVDTRTAAQIPSTPQTRAPSYRLAFIDDAFLLREDLRPVRLQLELLKPQLMLDEAGVETTIVLFGGARIPDAANAHKATTPMLASLSRFYEEARRFAQLATEASLAETRGRRGVIATGGGPGVMEAGNRGAQEAGGRSVGLNIVLPHEQAPNAYVTPDLCFNFHYFAIRKMHFLMRAEAVCVFPGGFGTLDEMFEALTLIQTGRMAKVPFLLFGRAYWEEVINWPKLAESGTISPEDLDLFRYVETAEEALEAIRTWSDKGQRREEIPGRVVPNGAPAPGQPDQPADGS</sequence>
<reference evidence="5 6" key="1">
    <citation type="submission" date="2013-02" db="EMBL/GenBank/DDBJ databases">
        <authorList>
            <person name="Fiebig A."/>
            <person name="Goeker M."/>
            <person name="Klenk H.-P.P."/>
        </authorList>
    </citation>
    <scope>NUCLEOTIDE SEQUENCE [LARGE SCALE GENOMIC DNA]</scope>
    <source>
        <strain evidence="5 6">DSM 19309</strain>
    </source>
</reference>